<feature type="compositionally biased region" description="Basic residues" evidence="6">
    <location>
        <begin position="9"/>
        <end position="18"/>
    </location>
</feature>
<dbReference type="InterPro" id="IPR013907">
    <property type="entry name" value="Sds3"/>
</dbReference>
<evidence type="ECO:0000313" key="7">
    <source>
        <dbReference type="EMBL" id="CAG8459428.1"/>
    </source>
</evidence>
<dbReference type="Pfam" id="PF08598">
    <property type="entry name" value="Sds3"/>
    <property type="match status" value="1"/>
</dbReference>
<keyword evidence="2" id="KW-0678">Repressor</keyword>
<reference evidence="7" key="1">
    <citation type="submission" date="2021-06" db="EMBL/GenBank/DDBJ databases">
        <authorList>
            <person name="Kallberg Y."/>
            <person name="Tangrot J."/>
            <person name="Rosling A."/>
        </authorList>
    </citation>
    <scope>NUCLEOTIDE SEQUENCE</scope>
    <source>
        <strain evidence="7">AZ414A</strain>
    </source>
</reference>
<evidence type="ECO:0000256" key="5">
    <source>
        <dbReference type="ARBA" id="ARBA00023242"/>
    </source>
</evidence>
<evidence type="ECO:0000256" key="1">
    <source>
        <dbReference type="ARBA" id="ARBA00004123"/>
    </source>
</evidence>
<evidence type="ECO:0000256" key="6">
    <source>
        <dbReference type="SAM" id="MobiDB-lite"/>
    </source>
</evidence>
<organism evidence="7 8">
    <name type="scientific">Diversispora eburnea</name>
    <dbReference type="NCBI Taxonomy" id="1213867"/>
    <lineage>
        <taxon>Eukaryota</taxon>
        <taxon>Fungi</taxon>
        <taxon>Fungi incertae sedis</taxon>
        <taxon>Mucoromycota</taxon>
        <taxon>Glomeromycotina</taxon>
        <taxon>Glomeromycetes</taxon>
        <taxon>Diversisporales</taxon>
        <taxon>Diversisporaceae</taxon>
        <taxon>Diversispora</taxon>
    </lineage>
</organism>
<name>A0A9N8VS44_9GLOM</name>
<feature type="region of interest" description="Disordered" evidence="6">
    <location>
        <begin position="1"/>
        <end position="39"/>
    </location>
</feature>
<accession>A0A9N8VS44</accession>
<keyword evidence="3" id="KW-0805">Transcription regulation</keyword>
<protein>
    <submittedName>
        <fullName evidence="7">2524_t:CDS:1</fullName>
    </submittedName>
</protein>
<sequence length="270" mass="31602">MSPADFKTSHNKASKRAQRQTAKPSYYEGESSDIDHTRDPDIIMHSAILDGDDNQFGIETLRIVEDEIMRGTKLEREENEISTANNSSPIDQETLKSRRNILTKLNYLNSEFSRRKDEIFKEKLKQIDEEIKAVREGTHPEYEERLQQIIDKRDQKLERHSLALISRQKNIQKEYETETTRIDEYYQTQRQAINDRIIAEIEEKKRKLAEDYEAYDIHNDTAMEGTLRSHPQRRLRTRTTHEVEANEDLAEMGLNGSAARKSAATYSKKK</sequence>
<dbReference type="SMART" id="SM01401">
    <property type="entry name" value="Sds3"/>
    <property type="match status" value="1"/>
</dbReference>
<gene>
    <name evidence="7" type="ORF">DEBURN_LOCUS2598</name>
</gene>
<feature type="region of interest" description="Disordered" evidence="6">
    <location>
        <begin position="223"/>
        <end position="270"/>
    </location>
</feature>
<keyword evidence="5" id="KW-0539">Nucleus</keyword>
<proteinExistence type="predicted"/>
<dbReference type="Proteomes" id="UP000789706">
    <property type="component" value="Unassembled WGS sequence"/>
</dbReference>
<evidence type="ECO:0000313" key="8">
    <source>
        <dbReference type="Proteomes" id="UP000789706"/>
    </source>
</evidence>
<keyword evidence="8" id="KW-1185">Reference proteome</keyword>
<dbReference type="GO" id="GO:0005654">
    <property type="term" value="C:nucleoplasm"/>
    <property type="evidence" value="ECO:0007669"/>
    <property type="project" value="UniProtKB-ARBA"/>
</dbReference>
<dbReference type="OrthoDB" id="70376at2759"/>
<evidence type="ECO:0000256" key="2">
    <source>
        <dbReference type="ARBA" id="ARBA00022491"/>
    </source>
</evidence>
<comment type="subcellular location">
    <subcellularLocation>
        <location evidence="1">Nucleus</location>
    </subcellularLocation>
</comment>
<evidence type="ECO:0000256" key="3">
    <source>
        <dbReference type="ARBA" id="ARBA00023015"/>
    </source>
</evidence>
<keyword evidence="4" id="KW-0804">Transcription</keyword>
<dbReference type="AlphaFoldDB" id="A0A9N8VS44"/>
<dbReference type="GO" id="GO:0010468">
    <property type="term" value="P:regulation of gene expression"/>
    <property type="evidence" value="ECO:0007669"/>
    <property type="project" value="UniProtKB-ARBA"/>
</dbReference>
<dbReference type="EMBL" id="CAJVPK010000145">
    <property type="protein sequence ID" value="CAG8459428.1"/>
    <property type="molecule type" value="Genomic_DNA"/>
</dbReference>
<dbReference type="PANTHER" id="PTHR21964">
    <property type="entry name" value="BREAST CANCER METASTASIS-SUPPRESSOR 1"/>
    <property type="match status" value="1"/>
</dbReference>
<evidence type="ECO:0000256" key="4">
    <source>
        <dbReference type="ARBA" id="ARBA00023163"/>
    </source>
</evidence>
<comment type="caution">
    <text evidence="7">The sequence shown here is derived from an EMBL/GenBank/DDBJ whole genome shotgun (WGS) entry which is preliminary data.</text>
</comment>